<evidence type="ECO:0000313" key="7">
    <source>
        <dbReference type="EMBL" id="KAF7471216.1"/>
    </source>
</evidence>
<name>A0A834Q8D4_MARMO</name>
<feature type="region of interest" description="Disordered" evidence="5">
    <location>
        <begin position="1"/>
        <end position="40"/>
    </location>
</feature>
<protein>
    <recommendedName>
        <fullName evidence="9">Transmembrane protein 100</fullName>
    </recommendedName>
</protein>
<dbReference type="EMBL" id="WJEC01006845">
    <property type="protein sequence ID" value="KAF7471216.1"/>
    <property type="molecule type" value="Genomic_DNA"/>
</dbReference>
<feature type="compositionally biased region" description="Polar residues" evidence="5">
    <location>
        <begin position="142"/>
        <end position="157"/>
    </location>
</feature>
<evidence type="ECO:0008006" key="9">
    <source>
        <dbReference type="Google" id="ProtNLM"/>
    </source>
</evidence>
<dbReference type="PANTHER" id="PTHR16100">
    <property type="entry name" value="PHOSPHOINOSITIDE-INTERACTING PROTEIN FAMILY MEMBER"/>
    <property type="match status" value="1"/>
</dbReference>
<reference evidence="7" key="1">
    <citation type="submission" date="2020-08" db="EMBL/GenBank/DDBJ databases">
        <authorList>
            <person name="Shumante A."/>
            <person name="Zimin A.V."/>
            <person name="Puiu D."/>
            <person name="Salzberg S.L."/>
        </authorList>
    </citation>
    <scope>NUCLEOTIDE SEQUENCE</scope>
    <source>
        <strain evidence="7">WC2-LM</strain>
        <tissue evidence="7">Liver</tissue>
    </source>
</reference>
<sequence>MAGRDRSHPPRSAGTTHRCDHSVGDMSAPEPDPTPLGLAHPEMPGALRALLLATGGAGVSWPRCVLPFGAVAVLAGAAATTITFSLRGPRLDLAQGASLAALGVGLGLLIATFLCWHARRRQRAGHREREGALDALSPPTPHQGQNEPVVSSLQVAETPSPDPVFLDP</sequence>
<proteinExistence type="predicted"/>
<gene>
    <name evidence="7" type="ORF">GHT09_017574</name>
</gene>
<keyword evidence="4 6" id="KW-0472">Membrane</keyword>
<dbReference type="GO" id="GO:0071773">
    <property type="term" value="P:cellular response to BMP stimulus"/>
    <property type="evidence" value="ECO:0007669"/>
    <property type="project" value="TreeGrafter"/>
</dbReference>
<dbReference type="InterPro" id="IPR032536">
    <property type="entry name" value="TMEM100"/>
</dbReference>
<evidence type="ECO:0000256" key="5">
    <source>
        <dbReference type="SAM" id="MobiDB-lite"/>
    </source>
</evidence>
<feature type="transmembrane region" description="Helical" evidence="6">
    <location>
        <begin position="65"/>
        <end position="86"/>
    </location>
</feature>
<keyword evidence="3 6" id="KW-1133">Transmembrane helix</keyword>
<feature type="transmembrane region" description="Helical" evidence="6">
    <location>
        <begin position="98"/>
        <end position="118"/>
    </location>
</feature>
<accession>A0A834Q8D4</accession>
<feature type="region of interest" description="Disordered" evidence="5">
    <location>
        <begin position="126"/>
        <end position="168"/>
    </location>
</feature>
<dbReference type="AlphaFoldDB" id="A0A834Q8D4"/>
<evidence type="ECO:0000256" key="3">
    <source>
        <dbReference type="ARBA" id="ARBA00022989"/>
    </source>
</evidence>
<comment type="caution">
    <text evidence="7">The sequence shown here is derived from an EMBL/GenBank/DDBJ whole genome shotgun (WGS) entry which is preliminary data.</text>
</comment>
<evidence type="ECO:0000313" key="8">
    <source>
        <dbReference type="Proteomes" id="UP000662637"/>
    </source>
</evidence>
<dbReference type="Proteomes" id="UP000662637">
    <property type="component" value="Unassembled WGS sequence"/>
</dbReference>
<evidence type="ECO:0000256" key="6">
    <source>
        <dbReference type="SAM" id="Phobius"/>
    </source>
</evidence>
<dbReference type="Pfam" id="PF16311">
    <property type="entry name" value="TMEM100"/>
    <property type="match status" value="1"/>
</dbReference>
<comment type="subcellular location">
    <subcellularLocation>
        <location evidence="1">Membrane</location>
        <topology evidence="1">Multi-pass membrane protein</topology>
    </subcellularLocation>
</comment>
<keyword evidence="2 6" id="KW-0812">Transmembrane</keyword>
<dbReference type="GO" id="GO:0005886">
    <property type="term" value="C:plasma membrane"/>
    <property type="evidence" value="ECO:0007669"/>
    <property type="project" value="TreeGrafter"/>
</dbReference>
<evidence type="ECO:0000256" key="4">
    <source>
        <dbReference type="ARBA" id="ARBA00023136"/>
    </source>
</evidence>
<dbReference type="PANTHER" id="PTHR16100:SF5">
    <property type="entry name" value="TRANSMEMBRANE PROTEIN 100"/>
    <property type="match status" value="1"/>
</dbReference>
<organism evidence="7 8">
    <name type="scientific">Marmota monax</name>
    <name type="common">Woodchuck</name>
    <dbReference type="NCBI Taxonomy" id="9995"/>
    <lineage>
        <taxon>Eukaryota</taxon>
        <taxon>Metazoa</taxon>
        <taxon>Chordata</taxon>
        <taxon>Craniata</taxon>
        <taxon>Vertebrata</taxon>
        <taxon>Euteleostomi</taxon>
        <taxon>Mammalia</taxon>
        <taxon>Eutheria</taxon>
        <taxon>Euarchontoglires</taxon>
        <taxon>Glires</taxon>
        <taxon>Rodentia</taxon>
        <taxon>Sciuromorpha</taxon>
        <taxon>Sciuridae</taxon>
        <taxon>Xerinae</taxon>
        <taxon>Marmotini</taxon>
        <taxon>Marmota</taxon>
    </lineage>
</organism>
<evidence type="ECO:0000256" key="1">
    <source>
        <dbReference type="ARBA" id="ARBA00004141"/>
    </source>
</evidence>
<evidence type="ECO:0000256" key="2">
    <source>
        <dbReference type="ARBA" id="ARBA00022692"/>
    </source>
</evidence>